<name>A0AAW1J5Q1_SAPOF</name>
<keyword evidence="1" id="KW-0812">Transmembrane</keyword>
<sequence length="126" mass="14808">MSSSSSWHKPPIDGIEYKNQCCNKCGRNALIKIYGSVDNPRKAYFKCLDCNHFVMWLTEDHMIITQAFKQRCIQKLERKDAVMVGLNNEDIIKLQKLFVDFTLIMKFYMKCISMMIIIVIVMFLLK</sequence>
<feature type="transmembrane region" description="Helical" evidence="1">
    <location>
        <begin position="107"/>
        <end position="125"/>
    </location>
</feature>
<accession>A0AAW1J5Q1</accession>
<evidence type="ECO:0000313" key="3">
    <source>
        <dbReference type="Proteomes" id="UP001443914"/>
    </source>
</evidence>
<gene>
    <name evidence="2" type="ORF">RND81_08G102600</name>
</gene>
<dbReference type="EMBL" id="JBDFQZ010000008">
    <property type="protein sequence ID" value="KAK9698414.1"/>
    <property type="molecule type" value="Genomic_DNA"/>
</dbReference>
<dbReference type="AlphaFoldDB" id="A0AAW1J5Q1"/>
<dbReference type="Proteomes" id="UP001443914">
    <property type="component" value="Unassembled WGS sequence"/>
</dbReference>
<proteinExistence type="predicted"/>
<comment type="caution">
    <text evidence="2">The sequence shown here is derived from an EMBL/GenBank/DDBJ whole genome shotgun (WGS) entry which is preliminary data.</text>
</comment>
<evidence type="ECO:0000256" key="1">
    <source>
        <dbReference type="SAM" id="Phobius"/>
    </source>
</evidence>
<keyword evidence="1" id="KW-1133">Transmembrane helix</keyword>
<keyword evidence="3" id="KW-1185">Reference proteome</keyword>
<evidence type="ECO:0000313" key="2">
    <source>
        <dbReference type="EMBL" id="KAK9698414.1"/>
    </source>
</evidence>
<keyword evidence="1" id="KW-0472">Membrane</keyword>
<organism evidence="2 3">
    <name type="scientific">Saponaria officinalis</name>
    <name type="common">Common soapwort</name>
    <name type="synonym">Lychnis saponaria</name>
    <dbReference type="NCBI Taxonomy" id="3572"/>
    <lineage>
        <taxon>Eukaryota</taxon>
        <taxon>Viridiplantae</taxon>
        <taxon>Streptophyta</taxon>
        <taxon>Embryophyta</taxon>
        <taxon>Tracheophyta</taxon>
        <taxon>Spermatophyta</taxon>
        <taxon>Magnoliopsida</taxon>
        <taxon>eudicotyledons</taxon>
        <taxon>Gunneridae</taxon>
        <taxon>Pentapetalae</taxon>
        <taxon>Caryophyllales</taxon>
        <taxon>Caryophyllaceae</taxon>
        <taxon>Caryophylleae</taxon>
        <taxon>Saponaria</taxon>
    </lineage>
</organism>
<reference evidence="2" key="1">
    <citation type="submission" date="2024-03" db="EMBL/GenBank/DDBJ databases">
        <title>WGS assembly of Saponaria officinalis var. Norfolk2.</title>
        <authorList>
            <person name="Jenkins J."/>
            <person name="Shu S."/>
            <person name="Grimwood J."/>
            <person name="Barry K."/>
            <person name="Goodstein D."/>
            <person name="Schmutz J."/>
            <person name="Leebens-Mack J."/>
            <person name="Osbourn A."/>
        </authorList>
    </citation>
    <scope>NUCLEOTIDE SEQUENCE [LARGE SCALE GENOMIC DNA]</scope>
    <source>
        <strain evidence="2">JIC</strain>
    </source>
</reference>
<protein>
    <submittedName>
        <fullName evidence="2">Uncharacterized protein</fullName>
    </submittedName>
</protein>